<evidence type="ECO:0000256" key="6">
    <source>
        <dbReference type="ARBA" id="ARBA00022679"/>
    </source>
</evidence>
<dbReference type="AlphaFoldDB" id="A0A7D9CXM4"/>
<evidence type="ECO:0000256" key="4">
    <source>
        <dbReference type="ARBA" id="ARBA00012655"/>
    </source>
</evidence>
<sequence>MLSNPLYPTAPIQNTPHHSLSMHAQTCKEEAREKITSTSSTVETSNVGSVLERDNTKEGSKVLGDYLMNDEERVLRLRGNAVRIGSRKSQLAVIQSEIVAKTINEIYPHIRTPVIKVSTLGDQIQSKPLYTFGGKALWTKELEVLLLESVGDFPQIDMIVHSLKDMPTVLPDSFEMGCILAREDPRDALIMKAGSPYKCLADLPAGSVVGTSSVRRSAQLLKNYPHLKFNSVRGNVNSRIRKLDDPESEFSCLILAAAGLIRLGLRSRITKYLGPDEMYHAVGQGALGVEIVKGNKRLEKVCQKISSYSTTLECIAERALMRTLEGGCSVPVGVWTTFNKETNTLDLKSIVLSPDGKESVTDEVVAKVTSSNEAMELGNEIGRRLIKKGAKKILDAINFDKINEMKQAGIDHRNAKGKK</sequence>
<keyword evidence="15" id="KW-1185">Reference proteome</keyword>
<feature type="domain" description="Porphobilinogen deaminase N-terminal" evidence="12">
    <location>
        <begin position="82"/>
        <end position="299"/>
    </location>
</feature>
<dbReference type="FunFam" id="3.40.190.10:FF:000005">
    <property type="entry name" value="Porphobilinogen deaminase"/>
    <property type="match status" value="1"/>
</dbReference>
<dbReference type="UniPathway" id="UPA00251">
    <property type="reaction ID" value="UER00319"/>
</dbReference>
<dbReference type="PRINTS" id="PR00151">
    <property type="entry name" value="PORPHBDMNASE"/>
</dbReference>
<evidence type="ECO:0000256" key="7">
    <source>
        <dbReference type="ARBA" id="ARBA00023133"/>
    </source>
</evidence>
<dbReference type="InterPro" id="IPR022417">
    <property type="entry name" value="Porphobilin_deaminase_N"/>
</dbReference>
<dbReference type="PANTHER" id="PTHR11557:SF0">
    <property type="entry name" value="PORPHOBILINOGEN DEAMINASE"/>
    <property type="match status" value="1"/>
</dbReference>
<dbReference type="Pfam" id="PF01379">
    <property type="entry name" value="Porphobil_deam"/>
    <property type="match status" value="1"/>
</dbReference>
<reference evidence="14 15" key="1">
    <citation type="submission" date="2019-07" db="EMBL/GenBank/DDBJ databases">
        <authorList>
            <person name="Friedrich A."/>
            <person name="Schacherer J."/>
        </authorList>
    </citation>
    <scope>NUCLEOTIDE SEQUENCE [LARGE SCALE GENOMIC DNA]</scope>
</reference>
<keyword evidence="7" id="KW-0350">Heme biosynthesis</keyword>
<dbReference type="SUPFAM" id="SSF53850">
    <property type="entry name" value="Periplasmic binding protein-like II"/>
    <property type="match status" value="1"/>
</dbReference>
<dbReference type="FunFam" id="3.30.160.40:FF:000002">
    <property type="entry name" value="Porphobilinogen deaminase"/>
    <property type="match status" value="1"/>
</dbReference>
<dbReference type="Proteomes" id="UP000478008">
    <property type="component" value="Unassembled WGS sequence"/>
</dbReference>
<dbReference type="InterPro" id="IPR000860">
    <property type="entry name" value="HemC"/>
</dbReference>
<dbReference type="CDD" id="cd13645">
    <property type="entry name" value="PBP2_HuPBGD_like"/>
    <property type="match status" value="1"/>
</dbReference>
<gene>
    <name evidence="14" type="primary">HEM3</name>
    <name evidence="14" type="ORF">DEBR0S3_04456G</name>
</gene>
<dbReference type="InterPro" id="IPR022419">
    <property type="entry name" value="Porphobilin_deaminase_cofac_BS"/>
</dbReference>
<dbReference type="SUPFAM" id="SSF54782">
    <property type="entry name" value="Porphobilinogen deaminase (hydroxymethylbilane synthase), C-terminal domain"/>
    <property type="match status" value="1"/>
</dbReference>
<evidence type="ECO:0000256" key="5">
    <source>
        <dbReference type="ARBA" id="ARBA00016519"/>
    </source>
</evidence>
<dbReference type="InterPro" id="IPR036803">
    <property type="entry name" value="Porphobilinogen_deaminase_C_sf"/>
</dbReference>
<dbReference type="Gene3D" id="3.30.160.40">
    <property type="entry name" value="Porphobilinogen deaminase, C-terminal domain"/>
    <property type="match status" value="1"/>
</dbReference>
<evidence type="ECO:0000256" key="8">
    <source>
        <dbReference type="ARBA" id="ARBA00023244"/>
    </source>
</evidence>
<evidence type="ECO:0000259" key="13">
    <source>
        <dbReference type="Pfam" id="PF03900"/>
    </source>
</evidence>
<dbReference type="EMBL" id="CABFWN010000003">
    <property type="protein sequence ID" value="VUG18191.1"/>
    <property type="molecule type" value="Genomic_DNA"/>
</dbReference>
<accession>A0A7D9CXM4</accession>
<protein>
    <recommendedName>
        <fullName evidence="5">Porphobilinogen deaminase</fullName>
        <ecNumber evidence="4">2.5.1.61</ecNumber>
    </recommendedName>
    <alternativeName>
        <fullName evidence="10">Hydroxymethylbilane synthase</fullName>
    </alternativeName>
    <alternativeName>
        <fullName evidence="9">Pre-uroporphyrinogen synthase</fullName>
    </alternativeName>
</protein>
<feature type="compositionally biased region" description="Low complexity" evidence="11">
    <location>
        <begin position="36"/>
        <end position="50"/>
    </location>
</feature>
<proteinExistence type="inferred from homology"/>
<feature type="compositionally biased region" description="Basic and acidic residues" evidence="11">
    <location>
        <begin position="26"/>
        <end position="35"/>
    </location>
</feature>
<organism evidence="14 15">
    <name type="scientific">Dekkera bruxellensis</name>
    <name type="common">Brettanomyces custersii</name>
    <dbReference type="NCBI Taxonomy" id="5007"/>
    <lineage>
        <taxon>Eukaryota</taxon>
        <taxon>Fungi</taxon>
        <taxon>Dikarya</taxon>
        <taxon>Ascomycota</taxon>
        <taxon>Saccharomycotina</taxon>
        <taxon>Pichiomycetes</taxon>
        <taxon>Pichiales</taxon>
        <taxon>Pichiaceae</taxon>
        <taxon>Brettanomyces</taxon>
    </lineage>
</organism>
<dbReference type="GO" id="GO:0006782">
    <property type="term" value="P:protoporphyrinogen IX biosynthetic process"/>
    <property type="evidence" value="ECO:0007669"/>
    <property type="project" value="UniProtKB-UniPathway"/>
</dbReference>
<evidence type="ECO:0000313" key="14">
    <source>
        <dbReference type="EMBL" id="VUG18191.1"/>
    </source>
</evidence>
<dbReference type="GO" id="GO:0005737">
    <property type="term" value="C:cytoplasm"/>
    <property type="evidence" value="ECO:0007669"/>
    <property type="project" value="TreeGrafter"/>
</dbReference>
<dbReference type="Pfam" id="PF03900">
    <property type="entry name" value="Porphobil_deamC"/>
    <property type="match status" value="1"/>
</dbReference>
<dbReference type="EC" id="2.5.1.61" evidence="4"/>
<evidence type="ECO:0000259" key="12">
    <source>
        <dbReference type="Pfam" id="PF01379"/>
    </source>
</evidence>
<evidence type="ECO:0000256" key="3">
    <source>
        <dbReference type="ARBA" id="ARBA00005638"/>
    </source>
</evidence>
<keyword evidence="6" id="KW-0808">Transferase</keyword>
<feature type="region of interest" description="Disordered" evidence="11">
    <location>
        <begin position="1"/>
        <end position="53"/>
    </location>
</feature>
<evidence type="ECO:0000256" key="9">
    <source>
        <dbReference type="ARBA" id="ARBA00030685"/>
    </source>
</evidence>
<name>A0A7D9CXM4_DEKBR</name>
<dbReference type="PROSITE" id="PS00533">
    <property type="entry name" value="PORPHOBILINOGEN_DEAM"/>
    <property type="match status" value="1"/>
</dbReference>
<dbReference type="PANTHER" id="PTHR11557">
    <property type="entry name" value="PORPHOBILINOGEN DEAMINASE"/>
    <property type="match status" value="1"/>
</dbReference>
<evidence type="ECO:0000256" key="11">
    <source>
        <dbReference type="SAM" id="MobiDB-lite"/>
    </source>
</evidence>
<dbReference type="Gene3D" id="3.40.190.10">
    <property type="entry name" value="Periplasmic binding protein-like II"/>
    <property type="match status" value="2"/>
</dbReference>
<comment type="cofactor">
    <cofactor evidence="1">
        <name>dipyrromethane</name>
        <dbReference type="ChEBI" id="CHEBI:60342"/>
    </cofactor>
</comment>
<comment type="similarity">
    <text evidence="3">Belongs to the HMBS family.</text>
</comment>
<evidence type="ECO:0000256" key="1">
    <source>
        <dbReference type="ARBA" id="ARBA00001916"/>
    </source>
</evidence>
<dbReference type="InterPro" id="IPR022418">
    <property type="entry name" value="Porphobilinogen_deaminase_C"/>
</dbReference>
<keyword evidence="8" id="KW-0627">Porphyrin biosynthesis</keyword>
<evidence type="ECO:0000256" key="10">
    <source>
        <dbReference type="ARBA" id="ARBA00033064"/>
    </source>
</evidence>
<feature type="domain" description="Porphobilinogen deaminase C-terminal" evidence="13">
    <location>
        <begin position="312"/>
        <end position="386"/>
    </location>
</feature>
<dbReference type="NCBIfam" id="TIGR00212">
    <property type="entry name" value="hemC"/>
    <property type="match status" value="1"/>
</dbReference>
<dbReference type="GO" id="GO:0004418">
    <property type="term" value="F:hydroxymethylbilane synthase activity"/>
    <property type="evidence" value="ECO:0007669"/>
    <property type="project" value="UniProtKB-EC"/>
</dbReference>
<evidence type="ECO:0000313" key="15">
    <source>
        <dbReference type="Proteomes" id="UP000478008"/>
    </source>
</evidence>
<evidence type="ECO:0000256" key="2">
    <source>
        <dbReference type="ARBA" id="ARBA00004735"/>
    </source>
</evidence>
<feature type="compositionally biased region" description="Polar residues" evidence="11">
    <location>
        <begin position="11"/>
        <end position="24"/>
    </location>
</feature>
<comment type="pathway">
    <text evidence="2">Porphyrin-containing compound metabolism; protoporphyrin-IX biosynthesis; coproporphyrinogen-III from 5-aminolevulinate: step 2/4.</text>
</comment>